<proteinExistence type="predicted"/>
<dbReference type="InterPro" id="IPR051184">
    <property type="entry name" value="Tyrosine-phos_adapter"/>
</dbReference>
<sequence>APKKAEESAPGSEQRPWPATSIPKTSEWYWGRQNRHGGGESAAGQRHGVFLVRDSATIPGDYVLSVSENSKVSHYIINSVCNNGSLGVKNSRDSGWGQSLESFPRCWNFSKFITGIHFNRARFQKGDSQESRDKPEEHGWESRGREKTGMNPPYVESTGLPPPGPLDWSKKGGPGQGRCPAQCQHTAASFPNGPFCQGYRNECPSPRQDSLGFGVDSIFMEEEVSKFTKMKNAIEKDGPEGVTSPAQNPGNSIQICDRSRAHRITEYNTDPATSGTIFR</sequence>
<feature type="non-terminal residue" evidence="5">
    <location>
        <position position="1"/>
    </location>
</feature>
<feature type="region of interest" description="Disordered" evidence="3">
    <location>
        <begin position="1"/>
        <end position="24"/>
    </location>
</feature>
<feature type="domain" description="SH2" evidence="4">
    <location>
        <begin position="28"/>
        <end position="104"/>
    </location>
</feature>
<gene>
    <name evidence="5" type="ORF">RIMI_LOCUS11985705</name>
</gene>
<feature type="non-terminal residue" evidence="5">
    <location>
        <position position="279"/>
    </location>
</feature>
<evidence type="ECO:0000259" key="4">
    <source>
        <dbReference type="PROSITE" id="PS50001"/>
    </source>
</evidence>
<name>A0ABN9LTQ2_9NEOB</name>
<evidence type="ECO:0000313" key="5">
    <source>
        <dbReference type="EMBL" id="CAJ0948126.1"/>
    </source>
</evidence>
<comment type="caution">
    <text evidence="5">The sequence shown here is derived from an EMBL/GenBank/DDBJ whole genome shotgun (WGS) entry which is preliminary data.</text>
</comment>
<keyword evidence="6" id="KW-1185">Reference proteome</keyword>
<evidence type="ECO:0000256" key="3">
    <source>
        <dbReference type="SAM" id="MobiDB-lite"/>
    </source>
</evidence>
<feature type="compositionally biased region" description="Basic and acidic residues" evidence="3">
    <location>
        <begin position="124"/>
        <end position="148"/>
    </location>
</feature>
<accession>A0ABN9LTQ2</accession>
<feature type="region of interest" description="Disordered" evidence="3">
    <location>
        <begin position="124"/>
        <end position="181"/>
    </location>
</feature>
<dbReference type="Proteomes" id="UP001176940">
    <property type="component" value="Unassembled WGS sequence"/>
</dbReference>
<dbReference type="PANTHER" id="PTHR19969">
    <property type="entry name" value="SH2-SH3 ADAPTOR PROTEIN-RELATED"/>
    <property type="match status" value="1"/>
</dbReference>
<evidence type="ECO:0000256" key="2">
    <source>
        <dbReference type="PROSITE-ProRule" id="PRU00191"/>
    </source>
</evidence>
<feature type="region of interest" description="Disordered" evidence="3">
    <location>
        <begin position="258"/>
        <end position="279"/>
    </location>
</feature>
<dbReference type="SMART" id="SM00252">
    <property type="entry name" value="SH2"/>
    <property type="match status" value="1"/>
</dbReference>
<dbReference type="PROSITE" id="PS50001">
    <property type="entry name" value="SH2"/>
    <property type="match status" value="1"/>
</dbReference>
<protein>
    <recommendedName>
        <fullName evidence="4">SH2 domain-containing protein</fullName>
    </recommendedName>
</protein>
<dbReference type="Pfam" id="PF00017">
    <property type="entry name" value="SH2"/>
    <property type="match status" value="1"/>
</dbReference>
<evidence type="ECO:0000313" key="6">
    <source>
        <dbReference type="Proteomes" id="UP001176940"/>
    </source>
</evidence>
<dbReference type="InterPro" id="IPR000980">
    <property type="entry name" value="SH2"/>
</dbReference>
<keyword evidence="1 2" id="KW-0727">SH2 domain</keyword>
<feature type="compositionally biased region" description="Polar residues" evidence="3">
    <location>
        <begin position="266"/>
        <end position="279"/>
    </location>
</feature>
<reference evidence="5" key="1">
    <citation type="submission" date="2023-07" db="EMBL/GenBank/DDBJ databases">
        <authorList>
            <person name="Stuckert A."/>
        </authorList>
    </citation>
    <scope>NUCLEOTIDE SEQUENCE</scope>
</reference>
<dbReference type="PRINTS" id="PR00401">
    <property type="entry name" value="SH2DOMAIN"/>
</dbReference>
<dbReference type="InterPro" id="IPR036860">
    <property type="entry name" value="SH2_dom_sf"/>
</dbReference>
<evidence type="ECO:0000256" key="1">
    <source>
        <dbReference type="ARBA" id="ARBA00022999"/>
    </source>
</evidence>
<dbReference type="Gene3D" id="3.30.505.10">
    <property type="entry name" value="SH2 domain"/>
    <property type="match status" value="1"/>
</dbReference>
<dbReference type="PANTHER" id="PTHR19969:SF8">
    <property type="entry name" value="ADAPTER MOLECULE CRK"/>
    <property type="match status" value="1"/>
</dbReference>
<dbReference type="SUPFAM" id="SSF55550">
    <property type="entry name" value="SH2 domain"/>
    <property type="match status" value="1"/>
</dbReference>
<organism evidence="5 6">
    <name type="scientific">Ranitomeya imitator</name>
    <name type="common">mimic poison frog</name>
    <dbReference type="NCBI Taxonomy" id="111125"/>
    <lineage>
        <taxon>Eukaryota</taxon>
        <taxon>Metazoa</taxon>
        <taxon>Chordata</taxon>
        <taxon>Craniata</taxon>
        <taxon>Vertebrata</taxon>
        <taxon>Euteleostomi</taxon>
        <taxon>Amphibia</taxon>
        <taxon>Batrachia</taxon>
        <taxon>Anura</taxon>
        <taxon>Neobatrachia</taxon>
        <taxon>Hyloidea</taxon>
        <taxon>Dendrobatidae</taxon>
        <taxon>Dendrobatinae</taxon>
        <taxon>Ranitomeya</taxon>
    </lineage>
</organism>
<dbReference type="EMBL" id="CAUEEQ010027849">
    <property type="protein sequence ID" value="CAJ0948126.1"/>
    <property type="molecule type" value="Genomic_DNA"/>
</dbReference>